<organism evidence="3 4">
    <name type="scientific">Phycomyces blakesleeanus</name>
    <dbReference type="NCBI Taxonomy" id="4837"/>
    <lineage>
        <taxon>Eukaryota</taxon>
        <taxon>Fungi</taxon>
        <taxon>Fungi incertae sedis</taxon>
        <taxon>Mucoromycota</taxon>
        <taxon>Mucoromycotina</taxon>
        <taxon>Mucoromycetes</taxon>
        <taxon>Mucorales</taxon>
        <taxon>Phycomycetaceae</taxon>
        <taxon>Phycomyces</taxon>
    </lineage>
</organism>
<protein>
    <submittedName>
        <fullName evidence="3">Bola protein</fullName>
    </submittedName>
</protein>
<gene>
    <name evidence="3" type="ORF">J3Q64DRAFT_1667350</name>
</gene>
<dbReference type="InterPro" id="IPR036065">
    <property type="entry name" value="BolA-like_sf"/>
</dbReference>
<dbReference type="InterPro" id="IPR052275">
    <property type="entry name" value="Mt_Fe-S_assembly_factor"/>
</dbReference>
<evidence type="ECO:0000256" key="1">
    <source>
        <dbReference type="ARBA" id="ARBA00005578"/>
    </source>
</evidence>
<comment type="similarity">
    <text evidence="1 2">Belongs to the BolA/IbaG family.</text>
</comment>
<dbReference type="SUPFAM" id="SSF82657">
    <property type="entry name" value="BolA-like"/>
    <property type="match status" value="1"/>
</dbReference>
<dbReference type="EMBL" id="JBCLYO010000038">
    <property type="protein sequence ID" value="KAL0074987.1"/>
    <property type="molecule type" value="Genomic_DNA"/>
</dbReference>
<evidence type="ECO:0000256" key="2">
    <source>
        <dbReference type="RuleBase" id="RU003860"/>
    </source>
</evidence>
<dbReference type="Gene3D" id="3.10.20.90">
    <property type="entry name" value="Phosphatidylinositol 3-kinase Catalytic Subunit, Chain A, domain 1"/>
    <property type="match status" value="1"/>
</dbReference>
<sequence length="117" mass="12823">MAFSLLTRLSVAQIARSSAVSRPMQRALYSSASETNPELADLNEGERHIYTKLTETLSPHKLRVADVSGGCGSMYAIDIASKAFEGTSMVKQHRMVNEILKQEIKGMHGLQLKTSAK</sequence>
<evidence type="ECO:0000313" key="3">
    <source>
        <dbReference type="EMBL" id="KAL0074987.1"/>
    </source>
</evidence>
<dbReference type="PANTHER" id="PTHR46188">
    <property type="entry name" value="BOLA-LIKE PROTEIN 3"/>
    <property type="match status" value="1"/>
</dbReference>
<evidence type="ECO:0000313" key="4">
    <source>
        <dbReference type="Proteomes" id="UP001448207"/>
    </source>
</evidence>
<proteinExistence type="inferred from homology"/>
<keyword evidence="4" id="KW-1185">Reference proteome</keyword>
<dbReference type="Proteomes" id="UP001448207">
    <property type="component" value="Unassembled WGS sequence"/>
</dbReference>
<comment type="caution">
    <text evidence="3">The sequence shown here is derived from an EMBL/GenBank/DDBJ whole genome shotgun (WGS) entry which is preliminary data.</text>
</comment>
<reference evidence="3 4" key="1">
    <citation type="submission" date="2024-04" db="EMBL/GenBank/DDBJ databases">
        <title>Symmetric and asymmetric DNA N6-adenine methylation regulates different biological responses in Mucorales.</title>
        <authorList>
            <consortium name="Lawrence Berkeley National Laboratory"/>
            <person name="Lax C."/>
            <person name="Mondo S.J."/>
            <person name="Osorio-Concepcion M."/>
            <person name="Muszewska A."/>
            <person name="Corrochano-Luque M."/>
            <person name="Gutierrez G."/>
            <person name="Riley R."/>
            <person name="Lipzen A."/>
            <person name="Guo J."/>
            <person name="Hundley H."/>
            <person name="Amirebrahimi M."/>
            <person name="Ng V."/>
            <person name="Lorenzo-Gutierrez D."/>
            <person name="Binder U."/>
            <person name="Yang J."/>
            <person name="Song Y."/>
            <person name="Canovas D."/>
            <person name="Navarro E."/>
            <person name="Freitag M."/>
            <person name="Gabaldon T."/>
            <person name="Grigoriev I.V."/>
            <person name="Corrochano L.M."/>
            <person name="Nicolas F.E."/>
            <person name="Garre V."/>
        </authorList>
    </citation>
    <scope>NUCLEOTIDE SEQUENCE [LARGE SCALE GENOMIC DNA]</scope>
    <source>
        <strain evidence="3 4">L51</strain>
    </source>
</reference>
<dbReference type="Pfam" id="PF01722">
    <property type="entry name" value="BolA"/>
    <property type="match status" value="1"/>
</dbReference>
<name>A0ABR3AJ42_PHYBL</name>
<accession>A0ABR3AJ42</accession>
<dbReference type="PANTHER" id="PTHR46188:SF1">
    <property type="entry name" value="BOLA-LIKE PROTEIN 3"/>
    <property type="match status" value="1"/>
</dbReference>
<dbReference type="InterPro" id="IPR002634">
    <property type="entry name" value="BolA"/>
</dbReference>